<dbReference type="SUPFAM" id="SSF54236">
    <property type="entry name" value="Ubiquitin-like"/>
    <property type="match status" value="1"/>
</dbReference>
<dbReference type="GO" id="GO:0008270">
    <property type="term" value="F:zinc ion binding"/>
    <property type="evidence" value="ECO:0007669"/>
    <property type="project" value="UniProtKB-KW"/>
</dbReference>
<evidence type="ECO:0000256" key="5">
    <source>
        <dbReference type="ARBA" id="ARBA00022527"/>
    </source>
</evidence>
<dbReference type="Gene3D" id="3.10.20.90">
    <property type="entry name" value="Phosphatidylinositol 3-kinase Catalytic Subunit, Chain A, domain 1"/>
    <property type="match status" value="1"/>
</dbReference>
<keyword evidence="12" id="KW-0862">Zinc</keyword>
<evidence type="ECO:0000256" key="3">
    <source>
        <dbReference type="ARBA" id="ARBA00012513"/>
    </source>
</evidence>
<dbReference type="Pfam" id="PF07714">
    <property type="entry name" value="PK_Tyr_Ser-Thr"/>
    <property type="match status" value="1"/>
</dbReference>
<dbReference type="InterPro" id="IPR008271">
    <property type="entry name" value="Ser/Thr_kinase_AS"/>
</dbReference>
<evidence type="ECO:0000313" key="24">
    <source>
        <dbReference type="EMBL" id="JAG66535.1"/>
    </source>
</evidence>
<dbReference type="InterPro" id="IPR000719">
    <property type="entry name" value="Prot_kinase_dom"/>
</dbReference>
<dbReference type="GO" id="GO:0005524">
    <property type="term" value="F:ATP binding"/>
    <property type="evidence" value="ECO:0007669"/>
    <property type="project" value="UniProtKB-UniRule"/>
</dbReference>
<evidence type="ECO:0000256" key="15">
    <source>
        <dbReference type="ARBA" id="ARBA00040839"/>
    </source>
</evidence>
<dbReference type="SUPFAM" id="SSF56112">
    <property type="entry name" value="Protein kinase-like (PK-like)"/>
    <property type="match status" value="1"/>
</dbReference>
<dbReference type="FunFam" id="3.30.60.20:FF:000004">
    <property type="entry name" value="B-Raf proto-oncogene serine/threonine-protein kinase"/>
    <property type="match status" value="1"/>
</dbReference>
<feature type="compositionally biased region" description="Polar residues" evidence="20">
    <location>
        <begin position="292"/>
        <end position="306"/>
    </location>
</feature>
<dbReference type="InterPro" id="IPR046349">
    <property type="entry name" value="C1-like_sf"/>
</dbReference>
<dbReference type="PROSITE" id="PS50011">
    <property type="entry name" value="PROTEIN_KINASE_DOM"/>
    <property type="match status" value="1"/>
</dbReference>
<evidence type="ECO:0000259" key="23">
    <source>
        <dbReference type="PROSITE" id="PS50898"/>
    </source>
</evidence>
<evidence type="ECO:0000256" key="17">
    <source>
        <dbReference type="ARBA" id="ARBA00048659"/>
    </source>
</evidence>
<evidence type="ECO:0000256" key="7">
    <source>
        <dbReference type="ARBA" id="ARBA00022679"/>
    </source>
</evidence>
<evidence type="ECO:0000256" key="10">
    <source>
        <dbReference type="ARBA" id="ARBA00022771"/>
    </source>
</evidence>
<keyword evidence="4" id="KW-1003">Cell membrane</keyword>
<dbReference type="InterPro" id="IPR029071">
    <property type="entry name" value="Ubiquitin-like_domsf"/>
</dbReference>
<dbReference type="SMART" id="SM00109">
    <property type="entry name" value="C1"/>
    <property type="match status" value="1"/>
</dbReference>
<dbReference type="PROSITE" id="PS00107">
    <property type="entry name" value="PROTEIN_KINASE_ATP"/>
    <property type="match status" value="1"/>
</dbReference>
<dbReference type="CDD" id="cd17135">
    <property type="entry name" value="RBD_CRAF"/>
    <property type="match status" value="1"/>
</dbReference>
<dbReference type="PROSITE" id="PS00479">
    <property type="entry name" value="ZF_DAG_PE_1"/>
    <property type="match status" value="1"/>
</dbReference>
<dbReference type="PROSITE" id="PS50081">
    <property type="entry name" value="ZF_DAG_PE_2"/>
    <property type="match status" value="1"/>
</dbReference>
<dbReference type="PROSITE" id="PS50898">
    <property type="entry name" value="RBD"/>
    <property type="match status" value="1"/>
</dbReference>
<feature type="region of interest" description="Disordered" evidence="20">
    <location>
        <begin position="280"/>
        <end position="332"/>
    </location>
</feature>
<evidence type="ECO:0000256" key="12">
    <source>
        <dbReference type="ARBA" id="ARBA00022833"/>
    </source>
</evidence>
<comment type="subcellular location">
    <subcellularLocation>
        <location evidence="1">Cell membrane</location>
    </subcellularLocation>
</comment>
<dbReference type="PANTHER" id="PTHR44329">
    <property type="entry name" value="SERINE/THREONINE-PROTEIN KINASE TNNI3K-RELATED"/>
    <property type="match status" value="1"/>
</dbReference>
<dbReference type="GO" id="GO:0004709">
    <property type="term" value="F:MAP kinase kinase kinase activity"/>
    <property type="evidence" value="ECO:0007669"/>
    <property type="project" value="TreeGrafter"/>
</dbReference>
<evidence type="ECO:0000256" key="13">
    <source>
        <dbReference type="ARBA" id="ARBA00022840"/>
    </source>
</evidence>
<dbReference type="FunFam" id="3.30.200.20:FF:000024">
    <property type="entry name" value="B-Raf proto-oncogene serine/threonine-protein kinase"/>
    <property type="match status" value="1"/>
</dbReference>
<feature type="region of interest" description="Disordered" evidence="20">
    <location>
        <begin position="239"/>
        <end position="262"/>
    </location>
</feature>
<name>A0A0B8RQ71_9SAUR</name>
<comment type="catalytic activity">
    <reaction evidence="18">
        <text>L-seryl-[protein] + ATP = O-phospho-L-seryl-[protein] + ADP + H(+)</text>
        <dbReference type="Rhea" id="RHEA:17989"/>
        <dbReference type="Rhea" id="RHEA-COMP:9863"/>
        <dbReference type="Rhea" id="RHEA-COMP:11604"/>
        <dbReference type="ChEBI" id="CHEBI:15378"/>
        <dbReference type="ChEBI" id="CHEBI:29999"/>
        <dbReference type="ChEBI" id="CHEBI:30616"/>
        <dbReference type="ChEBI" id="CHEBI:83421"/>
        <dbReference type="ChEBI" id="CHEBI:456216"/>
        <dbReference type="EC" id="2.7.11.1"/>
    </reaction>
    <physiologicalReaction direction="left-to-right" evidence="18">
        <dbReference type="Rhea" id="RHEA:17990"/>
    </physiologicalReaction>
</comment>
<dbReference type="InterPro" id="IPR051681">
    <property type="entry name" value="Ser/Thr_Kinases-Pseudokinases"/>
</dbReference>
<dbReference type="EC" id="2.7.11.1" evidence="3"/>
<dbReference type="InterPro" id="IPR003116">
    <property type="entry name" value="RBD_dom"/>
</dbReference>
<dbReference type="GO" id="GO:0005829">
    <property type="term" value="C:cytosol"/>
    <property type="evidence" value="ECO:0007669"/>
    <property type="project" value="TreeGrafter"/>
</dbReference>
<accession>A0A0B8RQ71</accession>
<evidence type="ECO:0000256" key="1">
    <source>
        <dbReference type="ARBA" id="ARBA00004236"/>
    </source>
</evidence>
<evidence type="ECO:0000256" key="16">
    <source>
        <dbReference type="ARBA" id="ARBA00042977"/>
    </source>
</evidence>
<dbReference type="InterPro" id="IPR020454">
    <property type="entry name" value="DAG/PE-bd"/>
</dbReference>
<sequence length="643" mass="72601">MDHIHGAWKTLPDGIGLKDSVFNGSSCISPTIVEQFGYQRRASDDGKLLDSSKTSNTIRVFLPNKQRTVVNVRNGMTLHDCLMKALKVRGLQPECCAVFQLQHKGKKARLDWSTDAASLIGEELQVDFLDHVPLTTHNFARKTFLKLAYCDICQKFLLNGFRCQTCGYKFHEHCSTKVPTMCVDWSNIRQLLLFPHSNIGDSGISAPPLMTRRIRESVSRMPVNSQHRYSTPHVFTFSGTNPSPECSLSQRQRSTSTPNVHMVSTTMPVDNRIIEDAIRSHSESASPPAMSGSPNNTSPTGWSQPKTPVPAQRERAAGANPQEKKIRPRGQRDSSYYWEIEASEVMLSTRVGSGSFGTVYKGKWHGDVAVKILKVVDPTPEQFQAFRNEVAVLRKTRHVNILLFMGYMTKDNLAIVTQWCEGSSLYNHLHVQETKFPMLQRIDIARQTAQGMDYLHAKNIIHRDMKSNNIFLHEDRTVKIGDFGLATVKSRWSGSQQVEQPTGSVLWMAPEVIRMQDSNPFSFQSDVYSYGIVLYELMTGELPYSHINNRDQIIFMVGRGYTSPDLSKLYKNCPKAMKRLVADCVKKVREERPLFPQILSSIELLQHSLPKINRSASEPSLHRATHTQDINSCTLTSTKLPVF</sequence>
<evidence type="ECO:0000259" key="22">
    <source>
        <dbReference type="PROSITE" id="PS50081"/>
    </source>
</evidence>
<evidence type="ECO:0000256" key="6">
    <source>
        <dbReference type="ARBA" id="ARBA00022553"/>
    </source>
</evidence>
<evidence type="ECO:0000256" key="8">
    <source>
        <dbReference type="ARBA" id="ARBA00022723"/>
    </source>
</evidence>
<dbReference type="Gene3D" id="3.30.200.20">
    <property type="entry name" value="Phosphorylase Kinase, domain 1"/>
    <property type="match status" value="1"/>
</dbReference>
<dbReference type="SUPFAM" id="SSF57889">
    <property type="entry name" value="Cysteine-rich domain"/>
    <property type="match status" value="1"/>
</dbReference>
<dbReference type="Gene3D" id="1.10.510.10">
    <property type="entry name" value="Transferase(Phosphotransferase) domain 1"/>
    <property type="match status" value="1"/>
</dbReference>
<evidence type="ECO:0000256" key="20">
    <source>
        <dbReference type="SAM" id="MobiDB-lite"/>
    </source>
</evidence>
<keyword evidence="8" id="KW-0479">Metal-binding</keyword>
<feature type="domain" description="RBD" evidence="23">
    <location>
        <begin position="56"/>
        <end position="129"/>
    </location>
</feature>
<evidence type="ECO:0000256" key="9">
    <source>
        <dbReference type="ARBA" id="ARBA00022741"/>
    </source>
</evidence>
<dbReference type="EMBL" id="GBSH01002491">
    <property type="protein sequence ID" value="JAG66535.1"/>
    <property type="molecule type" value="Transcribed_RNA"/>
</dbReference>
<keyword evidence="6" id="KW-0597">Phosphoprotein</keyword>
<evidence type="ECO:0000256" key="11">
    <source>
        <dbReference type="ARBA" id="ARBA00022777"/>
    </source>
</evidence>
<dbReference type="GO" id="GO:0005739">
    <property type="term" value="C:mitochondrion"/>
    <property type="evidence" value="ECO:0007669"/>
    <property type="project" value="TreeGrafter"/>
</dbReference>
<dbReference type="Pfam" id="PF00130">
    <property type="entry name" value="C1_1"/>
    <property type="match status" value="1"/>
</dbReference>
<comment type="similarity">
    <text evidence="2">Belongs to the protein kinase superfamily. TKL Ser/Thr protein kinase family. RAF subfamily.</text>
</comment>
<reference evidence="24" key="1">
    <citation type="journal article" date="2014" name="BMC Genomics">
        <title>RNA-seq and high-definition mass spectrometry reveal the complex and divergent venoms of two rear-fanged colubrid snakes.</title>
        <authorList>
            <person name="McGivern J.J."/>
            <person name="Wray K.P."/>
            <person name="Margres M.J."/>
            <person name="Couch M.E."/>
            <person name="Mackessy S.P."/>
            <person name="Rokyta D.R."/>
        </authorList>
    </citation>
    <scope>NUCLEOTIDE SEQUENCE</scope>
    <source>
        <tissue evidence="24">Venom gland</tissue>
    </source>
</reference>
<keyword evidence="7" id="KW-0808">Transferase</keyword>
<evidence type="ECO:0000256" key="4">
    <source>
        <dbReference type="ARBA" id="ARBA00022475"/>
    </source>
</evidence>
<evidence type="ECO:0000256" key="18">
    <source>
        <dbReference type="ARBA" id="ARBA00048977"/>
    </source>
</evidence>
<dbReference type="Pfam" id="PF02196">
    <property type="entry name" value="RBD"/>
    <property type="match status" value="1"/>
</dbReference>
<keyword evidence="9 19" id="KW-0547">Nucleotide-binding</keyword>
<proteinExistence type="inferred from homology"/>
<dbReference type="SMART" id="SM00455">
    <property type="entry name" value="RBD"/>
    <property type="match status" value="1"/>
</dbReference>
<dbReference type="InterPro" id="IPR011009">
    <property type="entry name" value="Kinase-like_dom_sf"/>
</dbReference>
<keyword evidence="10" id="KW-0863">Zinc-finger</keyword>
<dbReference type="InterPro" id="IPR002219">
    <property type="entry name" value="PKC_DAG/PE"/>
</dbReference>
<evidence type="ECO:0000256" key="14">
    <source>
        <dbReference type="ARBA" id="ARBA00023136"/>
    </source>
</evidence>
<dbReference type="InterPro" id="IPR001245">
    <property type="entry name" value="Ser-Thr/Tyr_kinase_cat_dom"/>
</dbReference>
<feature type="binding site" evidence="19">
    <location>
        <position position="371"/>
    </location>
    <ligand>
        <name>ATP</name>
        <dbReference type="ChEBI" id="CHEBI:30616"/>
    </ligand>
</feature>
<feature type="domain" description="Phorbol-ester/DAG-type" evidence="22">
    <location>
        <begin position="136"/>
        <end position="182"/>
    </location>
</feature>
<organism evidence="24">
    <name type="scientific">Philothamnus irregularis</name>
    <name type="common">brown tree snake</name>
    <dbReference type="NCBI Taxonomy" id="1899461"/>
    <lineage>
        <taxon>Eukaryota</taxon>
        <taxon>Metazoa</taxon>
        <taxon>Chordata</taxon>
        <taxon>Craniata</taxon>
        <taxon>Vertebrata</taxon>
        <taxon>Euteleostomi</taxon>
        <taxon>Lepidosauria</taxon>
        <taxon>Squamata</taxon>
        <taxon>Bifurcata</taxon>
        <taxon>Unidentata</taxon>
        <taxon>Episquamata</taxon>
        <taxon>Toxicofera</taxon>
        <taxon>Serpentes</taxon>
        <taxon>Colubroidea</taxon>
        <taxon>Colubridae</taxon>
        <taxon>Colubrinae</taxon>
        <taxon>Philothamnus</taxon>
    </lineage>
</organism>
<dbReference type="InterPro" id="IPR017441">
    <property type="entry name" value="Protein_kinase_ATP_BS"/>
</dbReference>
<dbReference type="PRINTS" id="PR00008">
    <property type="entry name" value="DAGPEDOMAIN"/>
</dbReference>
<dbReference type="PANTHER" id="PTHR44329:SF22">
    <property type="entry name" value="RAF PROTO-ONCOGENE SERINE_THREONINE-PROTEIN KINASE"/>
    <property type="match status" value="1"/>
</dbReference>
<comment type="catalytic activity">
    <reaction evidence="17">
        <text>L-threonyl-[protein] + ATP = O-phospho-L-threonyl-[protein] + ADP + H(+)</text>
        <dbReference type="Rhea" id="RHEA:46608"/>
        <dbReference type="Rhea" id="RHEA-COMP:11060"/>
        <dbReference type="Rhea" id="RHEA-COMP:11605"/>
        <dbReference type="ChEBI" id="CHEBI:15378"/>
        <dbReference type="ChEBI" id="CHEBI:30013"/>
        <dbReference type="ChEBI" id="CHEBI:30616"/>
        <dbReference type="ChEBI" id="CHEBI:61977"/>
        <dbReference type="ChEBI" id="CHEBI:456216"/>
        <dbReference type="EC" id="2.7.11.1"/>
    </reaction>
    <physiologicalReaction direction="left-to-right" evidence="17">
        <dbReference type="Rhea" id="RHEA:46609"/>
    </physiologicalReaction>
</comment>
<keyword evidence="14" id="KW-0472">Membrane</keyword>
<dbReference type="CDD" id="cd20870">
    <property type="entry name" value="C1_A_C-Raf"/>
    <property type="match status" value="1"/>
</dbReference>
<keyword evidence="13 19" id="KW-0067">ATP-binding</keyword>
<dbReference type="FunFam" id="1.10.510.10:FF:000036">
    <property type="entry name" value="RAF proto-oncogene serine/threonine-protein kinase"/>
    <property type="match status" value="1"/>
</dbReference>
<keyword evidence="11 24" id="KW-0418">Kinase</keyword>
<protein>
    <recommendedName>
        <fullName evidence="15">RAF proto-oncogene serine/threonine-protein kinase</fullName>
        <ecNumber evidence="3">2.7.11.1</ecNumber>
    </recommendedName>
    <alternativeName>
        <fullName evidence="16">Raf-1</fullName>
    </alternativeName>
</protein>
<evidence type="ECO:0000256" key="19">
    <source>
        <dbReference type="PROSITE-ProRule" id="PRU10141"/>
    </source>
</evidence>
<dbReference type="PROSITE" id="PS00108">
    <property type="entry name" value="PROTEIN_KINASE_ST"/>
    <property type="match status" value="1"/>
</dbReference>
<dbReference type="AlphaFoldDB" id="A0A0B8RQ71"/>
<keyword evidence="5" id="KW-0723">Serine/threonine-protein kinase</keyword>
<evidence type="ECO:0000259" key="21">
    <source>
        <dbReference type="PROSITE" id="PS50011"/>
    </source>
</evidence>
<dbReference type="SMART" id="SM00220">
    <property type="entry name" value="S_TKc"/>
    <property type="match status" value="1"/>
</dbReference>
<dbReference type="Gene3D" id="3.30.60.20">
    <property type="match status" value="1"/>
</dbReference>
<evidence type="ECO:0000256" key="2">
    <source>
        <dbReference type="ARBA" id="ARBA00010507"/>
    </source>
</evidence>
<feature type="domain" description="Protein kinase" evidence="21">
    <location>
        <begin position="345"/>
        <end position="605"/>
    </location>
</feature>
<dbReference type="FunFam" id="3.10.20.90:FF:000015">
    <property type="entry name" value="B-Raf proto-oncogene serine/threonine-protein kinase"/>
    <property type="match status" value="1"/>
</dbReference>
<dbReference type="GO" id="GO:0005886">
    <property type="term" value="C:plasma membrane"/>
    <property type="evidence" value="ECO:0007669"/>
    <property type="project" value="UniProtKB-SubCell"/>
</dbReference>